<keyword evidence="3" id="KW-1185">Reference proteome</keyword>
<evidence type="ECO:0000256" key="1">
    <source>
        <dbReference type="SAM" id="MobiDB-lite"/>
    </source>
</evidence>
<dbReference type="EMBL" id="SELW01000371">
    <property type="protein sequence ID" value="TID28718.1"/>
    <property type="molecule type" value="Genomic_DNA"/>
</dbReference>
<name>A0A4T0X1H4_9ASCO</name>
<gene>
    <name evidence="2" type="ORF">CANINC_002345</name>
</gene>
<dbReference type="OrthoDB" id="3992193at2759"/>
<accession>A0A4T0X1H4</accession>
<comment type="caution">
    <text evidence="2">The sequence shown here is derived from an EMBL/GenBank/DDBJ whole genome shotgun (WGS) entry which is preliminary data.</text>
</comment>
<feature type="region of interest" description="Disordered" evidence="1">
    <location>
        <begin position="39"/>
        <end position="83"/>
    </location>
</feature>
<dbReference type="Proteomes" id="UP000307173">
    <property type="component" value="Unassembled WGS sequence"/>
</dbReference>
<protein>
    <submittedName>
        <fullName evidence="2">Uncharacterized protein</fullName>
    </submittedName>
</protein>
<organism evidence="2 3">
    <name type="scientific">Pichia inconspicua</name>
    <dbReference type="NCBI Taxonomy" id="52247"/>
    <lineage>
        <taxon>Eukaryota</taxon>
        <taxon>Fungi</taxon>
        <taxon>Dikarya</taxon>
        <taxon>Ascomycota</taxon>
        <taxon>Saccharomycotina</taxon>
        <taxon>Pichiomycetes</taxon>
        <taxon>Pichiales</taxon>
        <taxon>Pichiaceae</taxon>
        <taxon>Pichia</taxon>
    </lineage>
</organism>
<feature type="region of interest" description="Disordered" evidence="1">
    <location>
        <begin position="240"/>
        <end position="260"/>
    </location>
</feature>
<dbReference type="AlphaFoldDB" id="A0A4T0X1H4"/>
<evidence type="ECO:0000313" key="2">
    <source>
        <dbReference type="EMBL" id="TID28718.1"/>
    </source>
</evidence>
<feature type="compositionally biased region" description="Basic and acidic residues" evidence="1">
    <location>
        <begin position="60"/>
        <end position="76"/>
    </location>
</feature>
<reference evidence="2 3" key="1">
    <citation type="journal article" date="2019" name="Front. Genet.">
        <title>Whole-Genome Sequencing of the Opportunistic Yeast Pathogen Candida inconspicua Uncovers Its Hybrid Origin.</title>
        <authorList>
            <person name="Mixao V."/>
            <person name="Hansen A.P."/>
            <person name="Saus E."/>
            <person name="Boekhout T."/>
            <person name="Lass-Florl C."/>
            <person name="Gabaldon T."/>
        </authorList>
    </citation>
    <scope>NUCLEOTIDE SEQUENCE [LARGE SCALE GENOMIC DNA]</scope>
    <source>
        <strain evidence="2 3">CBS 180</strain>
    </source>
</reference>
<sequence length="471" mass="54259">MATEFIQPPNISHFTNDHFSSSSNVSIYTSEAHKRLATQDFGYPNVRERRSSNDINDGPSRNHEPKKQKQIREFKVSRKSTIKGPKYSRYSKSHVIPVSKANKRLSKFAKPDQIDHIVKPSNNVLENPNYVISYFTKTLELVKQEPRIYHEILRSELKNENVAIEPVQKSKSRKYQSLPAMRSQNPLVLEKKELRRQRLSAPASLQVSYLPTNLTLKDYLYTPLNFYQHGRHDSTEASLLNEETKGQSASSGARTKSFKAESVGNSIATSALSLNRSRLIDENNKSKMLKTKRKDSIIRKQNLYRDSIIDDDNFRLKQKISNIRNEKYLSKYGTPILETSPVIVERDAAKIDKTKRFSESGDISIATGDELYNDIKTQLFSKRPKTWKHALKYIHKYHPDLIENEYFMTRLMFEIYLRRILAANIALKLGSDKLHRDSMSAAWIGLKESISAVYGEDNALFFESQASKTIE</sequence>
<evidence type="ECO:0000313" key="3">
    <source>
        <dbReference type="Proteomes" id="UP000307173"/>
    </source>
</evidence>
<proteinExistence type="predicted"/>